<evidence type="ECO:0000313" key="2">
    <source>
        <dbReference type="Proteomes" id="UP000276215"/>
    </source>
</evidence>
<dbReference type="AlphaFoldDB" id="A0A3N4J1V5"/>
<dbReference type="Proteomes" id="UP000276215">
    <property type="component" value="Unassembled WGS sequence"/>
</dbReference>
<keyword evidence="2" id="KW-1185">Reference proteome</keyword>
<reference evidence="1 2" key="1">
    <citation type="journal article" date="2018" name="Nat. Ecol. Evol.">
        <title>Pezizomycetes genomes reveal the molecular basis of ectomycorrhizal truffle lifestyle.</title>
        <authorList>
            <person name="Murat C."/>
            <person name="Payen T."/>
            <person name="Noel B."/>
            <person name="Kuo A."/>
            <person name="Morin E."/>
            <person name="Chen J."/>
            <person name="Kohler A."/>
            <person name="Krizsan K."/>
            <person name="Balestrini R."/>
            <person name="Da Silva C."/>
            <person name="Montanini B."/>
            <person name="Hainaut M."/>
            <person name="Levati E."/>
            <person name="Barry K.W."/>
            <person name="Belfiori B."/>
            <person name="Cichocki N."/>
            <person name="Clum A."/>
            <person name="Dockter R.B."/>
            <person name="Fauchery L."/>
            <person name="Guy J."/>
            <person name="Iotti M."/>
            <person name="Le Tacon F."/>
            <person name="Lindquist E.A."/>
            <person name="Lipzen A."/>
            <person name="Malagnac F."/>
            <person name="Mello A."/>
            <person name="Molinier V."/>
            <person name="Miyauchi S."/>
            <person name="Poulain J."/>
            <person name="Riccioni C."/>
            <person name="Rubini A."/>
            <person name="Sitrit Y."/>
            <person name="Splivallo R."/>
            <person name="Traeger S."/>
            <person name="Wang M."/>
            <person name="Zifcakova L."/>
            <person name="Wipf D."/>
            <person name="Zambonelli A."/>
            <person name="Paolocci F."/>
            <person name="Nowrousian M."/>
            <person name="Ottonello S."/>
            <person name="Baldrian P."/>
            <person name="Spatafora J.W."/>
            <person name="Henrissat B."/>
            <person name="Nagy L.G."/>
            <person name="Aury J.M."/>
            <person name="Wincker P."/>
            <person name="Grigoriev I.V."/>
            <person name="Bonfante P."/>
            <person name="Martin F.M."/>
        </authorList>
    </citation>
    <scope>NUCLEOTIDE SEQUENCE [LARGE SCALE GENOMIC DNA]</scope>
    <source>
        <strain evidence="1 2">120613-1</strain>
    </source>
</reference>
<dbReference type="EMBL" id="ML120476">
    <property type="protein sequence ID" value="RPA92323.1"/>
    <property type="molecule type" value="Genomic_DNA"/>
</dbReference>
<proteinExistence type="predicted"/>
<organism evidence="1 2">
    <name type="scientific">Choiromyces venosus 120613-1</name>
    <dbReference type="NCBI Taxonomy" id="1336337"/>
    <lineage>
        <taxon>Eukaryota</taxon>
        <taxon>Fungi</taxon>
        <taxon>Dikarya</taxon>
        <taxon>Ascomycota</taxon>
        <taxon>Pezizomycotina</taxon>
        <taxon>Pezizomycetes</taxon>
        <taxon>Pezizales</taxon>
        <taxon>Tuberaceae</taxon>
        <taxon>Choiromyces</taxon>
    </lineage>
</organism>
<name>A0A3N4J1V5_9PEZI</name>
<protein>
    <submittedName>
        <fullName evidence="1">Uncharacterized protein</fullName>
    </submittedName>
</protein>
<gene>
    <name evidence="1" type="ORF">L873DRAFT_1862880</name>
</gene>
<accession>A0A3N4J1V5</accession>
<sequence>MSYEGSALKLIISTDDDTYFHYPAGSYENLKLMTDNFSHWKTDITILLTVSHAVEIVLETKEPPQNGNTVVAFTDMDKWLSHKPIAYGILVGSCMHSTMHTSKDLSSYLGSLLLLMPGST</sequence>
<evidence type="ECO:0000313" key="1">
    <source>
        <dbReference type="EMBL" id="RPA92323.1"/>
    </source>
</evidence>